<dbReference type="RefSeq" id="WP_047916159.1">
    <property type="nucleotide sequence ID" value="NZ_LN774769.1"/>
</dbReference>
<proteinExistence type="predicted"/>
<evidence type="ECO:0000313" key="2">
    <source>
        <dbReference type="Proteomes" id="UP000033166"/>
    </source>
</evidence>
<gene>
    <name evidence="1" type="ORF">LACPI_1952</name>
</gene>
<dbReference type="AlphaFoldDB" id="A0A0D6DYY2"/>
<reference evidence="2" key="1">
    <citation type="submission" date="2015-01" db="EMBL/GenBank/DDBJ databases">
        <authorList>
            <person name="Andreevskaya M."/>
        </authorList>
    </citation>
    <scope>NUCLEOTIDE SEQUENCE [LARGE SCALE GENOMIC DNA]</scope>
    <source>
        <strain evidence="2">MKFS47</strain>
    </source>
</reference>
<organism evidence="1 2">
    <name type="scientific">Pseudolactococcus piscium MKFS47</name>
    <dbReference type="NCBI Taxonomy" id="297352"/>
    <lineage>
        <taxon>Bacteria</taxon>
        <taxon>Bacillati</taxon>
        <taxon>Bacillota</taxon>
        <taxon>Bacilli</taxon>
        <taxon>Lactobacillales</taxon>
        <taxon>Streptococcaceae</taxon>
        <taxon>Pseudolactococcus</taxon>
    </lineage>
</organism>
<dbReference type="Proteomes" id="UP000033166">
    <property type="component" value="Chromosome I"/>
</dbReference>
<protein>
    <submittedName>
        <fullName evidence="1">Uncharacterized protein</fullName>
    </submittedName>
</protein>
<evidence type="ECO:0000313" key="1">
    <source>
        <dbReference type="EMBL" id="CEN29152.1"/>
    </source>
</evidence>
<dbReference type="EMBL" id="LN774769">
    <property type="protein sequence ID" value="CEN29152.1"/>
    <property type="molecule type" value="Genomic_DNA"/>
</dbReference>
<dbReference type="KEGG" id="lpk:LACPI_1952"/>
<name>A0A0D6DYY2_9LACT</name>
<dbReference type="HOGENOM" id="CLU_2880275_0_0_9"/>
<accession>A0A0D6DYY2</accession>
<sequence>MKDPEIELKRRLHNLQTGHNLTYEEFCLYEIRNLIKGESDAVKRNAKNLGTTAKRGKLISKHL</sequence>